<dbReference type="PANTHER" id="PTHR43708:SF1">
    <property type="entry name" value="GALACTOSE_LACTOSE METABOLISM REGULATORY PROTEIN GAL80"/>
    <property type="match status" value="1"/>
</dbReference>
<dbReference type="OrthoDB" id="446809at2759"/>
<dbReference type="Pfam" id="PF02894">
    <property type="entry name" value="GFO_IDH_MocA_C"/>
    <property type="match status" value="1"/>
</dbReference>
<feature type="compositionally biased region" description="Low complexity" evidence="1">
    <location>
        <begin position="399"/>
        <end position="423"/>
    </location>
</feature>
<dbReference type="eggNOG" id="KOG2742">
    <property type="taxonomic scope" value="Eukaryota"/>
</dbReference>
<dbReference type="AlphaFoldDB" id="G4TV21"/>
<dbReference type="InterPro" id="IPR004104">
    <property type="entry name" value="Gfo/Idh/MocA-like_OxRdtase_C"/>
</dbReference>
<dbReference type="EMBL" id="CAFZ01000407">
    <property type="protein sequence ID" value="CCA75164.1"/>
    <property type="molecule type" value="Genomic_DNA"/>
</dbReference>
<dbReference type="PANTHER" id="PTHR43708">
    <property type="entry name" value="CONSERVED EXPRESSED OXIDOREDUCTASE (EUROFUNG)"/>
    <property type="match status" value="1"/>
</dbReference>
<dbReference type="InterPro" id="IPR000683">
    <property type="entry name" value="Gfo/Idh/MocA-like_OxRdtase_N"/>
</dbReference>
<dbReference type="InParanoid" id="G4TV21"/>
<protein>
    <submittedName>
        <fullName evidence="4">Related to oxidoreductase</fullName>
    </submittedName>
</protein>
<accession>G4TV21</accession>
<dbReference type="HOGENOM" id="CLU_023194_19_0_1"/>
<comment type="caution">
    <text evidence="4">The sequence shown here is derived from an EMBL/GenBank/DDBJ whole genome shotgun (WGS) entry which is preliminary data.</text>
</comment>
<organism evidence="4 5">
    <name type="scientific">Serendipita indica (strain DSM 11827)</name>
    <name type="common">Root endophyte fungus</name>
    <name type="synonym">Piriformospora indica</name>
    <dbReference type="NCBI Taxonomy" id="1109443"/>
    <lineage>
        <taxon>Eukaryota</taxon>
        <taxon>Fungi</taxon>
        <taxon>Dikarya</taxon>
        <taxon>Basidiomycota</taxon>
        <taxon>Agaricomycotina</taxon>
        <taxon>Agaricomycetes</taxon>
        <taxon>Sebacinales</taxon>
        <taxon>Serendipitaceae</taxon>
        <taxon>Serendipita</taxon>
    </lineage>
</organism>
<dbReference type="Proteomes" id="UP000007148">
    <property type="component" value="Unassembled WGS sequence"/>
</dbReference>
<feature type="domain" description="Gfo/Idh/MocA-like oxidoreductase C-terminal" evidence="3">
    <location>
        <begin position="141"/>
        <end position="368"/>
    </location>
</feature>
<feature type="compositionally biased region" description="Basic and acidic residues" evidence="1">
    <location>
        <begin position="384"/>
        <end position="397"/>
    </location>
</feature>
<dbReference type="SUPFAM" id="SSF51735">
    <property type="entry name" value="NAD(P)-binding Rossmann-fold domains"/>
    <property type="match status" value="1"/>
</dbReference>
<dbReference type="InterPro" id="IPR036291">
    <property type="entry name" value="NAD(P)-bd_dom_sf"/>
</dbReference>
<keyword evidence="5" id="KW-1185">Reference proteome</keyword>
<sequence>MPIRAAVIGLGIAGVGFHVPLILSLQPLFTLAYVVDTSAPPELENGTFADKFGTGTQYLARLEDVLTKEDVDLIVVATPTATHYNFAKSALEAGKHVLLDKPVTVSYSEAQSLGVIAKQRNRVLYAFQNRRWDSDYLTLQQLIRQGRLGNITDYESHYDRYRNFLKGSWKESAIPGGGQFYSLGPHLIDQALKCFGRPDKVTAFIKNIRGTGDPKVDDDFTVILHYLPTRSKLHTTTATLRGHLLSARKPQLRFIVRGSKATYSKYGFDAQEGQMQHDGHRAFNREDFGVEPEELWGTLETAFDDKGNDVRSEVVPSIRGSYQELYRNLADVIETGAEPAVKWEEAELTMLITELAIQSSQEERTVTVPSLSTPTLSPVESNEADLRRVLEVPDTGEKSSGSSAASTDSPPSSIPSTPSLTSPKRSMASLSPSNSAWFLNLFHRHRGEAT</sequence>
<evidence type="ECO:0000256" key="1">
    <source>
        <dbReference type="SAM" id="MobiDB-lite"/>
    </source>
</evidence>
<feature type="domain" description="Gfo/Idh/MocA-like oxidoreductase N-terminal" evidence="2">
    <location>
        <begin position="3"/>
        <end position="125"/>
    </location>
</feature>
<proteinExistence type="predicted"/>
<dbReference type="STRING" id="1109443.G4TV21"/>
<evidence type="ECO:0000259" key="2">
    <source>
        <dbReference type="Pfam" id="PF01408"/>
    </source>
</evidence>
<dbReference type="Pfam" id="PF01408">
    <property type="entry name" value="GFO_IDH_MocA"/>
    <property type="match status" value="1"/>
</dbReference>
<name>G4TV21_SERID</name>
<evidence type="ECO:0000313" key="5">
    <source>
        <dbReference type="Proteomes" id="UP000007148"/>
    </source>
</evidence>
<feature type="region of interest" description="Disordered" evidence="1">
    <location>
        <begin position="366"/>
        <end position="430"/>
    </location>
</feature>
<dbReference type="OMA" id="WAHVVLN"/>
<dbReference type="Gene3D" id="3.40.50.720">
    <property type="entry name" value="NAD(P)-binding Rossmann-like Domain"/>
    <property type="match status" value="1"/>
</dbReference>
<dbReference type="InterPro" id="IPR051317">
    <property type="entry name" value="Gfo/Idh/MocA_oxidoreduct"/>
</dbReference>
<evidence type="ECO:0000259" key="3">
    <source>
        <dbReference type="Pfam" id="PF02894"/>
    </source>
</evidence>
<gene>
    <name evidence="4" type="ORF">PIIN_09148</name>
</gene>
<feature type="compositionally biased region" description="Polar residues" evidence="1">
    <location>
        <begin position="367"/>
        <end position="380"/>
    </location>
</feature>
<evidence type="ECO:0000313" key="4">
    <source>
        <dbReference type="EMBL" id="CCA75164.1"/>
    </source>
</evidence>
<reference evidence="4 5" key="1">
    <citation type="journal article" date="2011" name="PLoS Pathog.">
        <title>Endophytic Life Strategies Decoded by Genome and Transcriptome Analyses of the Mutualistic Root Symbiont Piriformospora indica.</title>
        <authorList>
            <person name="Zuccaro A."/>
            <person name="Lahrmann U."/>
            <person name="Guldener U."/>
            <person name="Langen G."/>
            <person name="Pfiffi S."/>
            <person name="Biedenkopf D."/>
            <person name="Wong P."/>
            <person name="Samans B."/>
            <person name="Grimm C."/>
            <person name="Basiewicz M."/>
            <person name="Murat C."/>
            <person name="Martin F."/>
            <person name="Kogel K.H."/>
        </authorList>
    </citation>
    <scope>NUCLEOTIDE SEQUENCE [LARGE SCALE GENOMIC DNA]</scope>
    <source>
        <strain evidence="4 5">DSM 11827</strain>
    </source>
</reference>
<dbReference type="FunCoup" id="G4TV21">
    <property type="interactions" value="19"/>
</dbReference>
<dbReference type="GO" id="GO:0000166">
    <property type="term" value="F:nucleotide binding"/>
    <property type="evidence" value="ECO:0007669"/>
    <property type="project" value="InterPro"/>
</dbReference>
<dbReference type="Gene3D" id="3.30.360.10">
    <property type="entry name" value="Dihydrodipicolinate Reductase, domain 2"/>
    <property type="match status" value="1"/>
</dbReference>